<dbReference type="Pfam" id="PF09669">
    <property type="entry name" value="Phage_pRha"/>
    <property type="match status" value="1"/>
</dbReference>
<gene>
    <name evidence="2" type="ORF">IV38_GL002194</name>
</gene>
<protein>
    <submittedName>
        <fullName evidence="2">Phage-related antirepressor</fullName>
    </submittedName>
</protein>
<dbReference type="Proteomes" id="UP000051751">
    <property type="component" value="Unassembled WGS sequence"/>
</dbReference>
<proteinExistence type="predicted"/>
<evidence type="ECO:0000313" key="3">
    <source>
        <dbReference type="Proteomes" id="UP000051751"/>
    </source>
</evidence>
<evidence type="ECO:0000259" key="1">
    <source>
        <dbReference type="Pfam" id="PF03374"/>
    </source>
</evidence>
<evidence type="ECO:0000313" key="2">
    <source>
        <dbReference type="EMBL" id="KRN27357.1"/>
    </source>
</evidence>
<name>A0A0R2FRL2_9LACO</name>
<dbReference type="AlphaFoldDB" id="A0A0R2FRL2"/>
<dbReference type="InterPro" id="IPR005039">
    <property type="entry name" value="Ant_C"/>
</dbReference>
<dbReference type="PATRIC" id="fig|81857.3.peg.2252"/>
<sequence length="247" mass="28319">MDDLVIMKNKKAVTSSLSIAQNFNKRHDHVIRDIKQFQEDLPNFGEMFAETNIPDSYGRDRKAYYMNRDGFTLLAMGFTGKGALTFKLKYIQAFNHMEQEITNQSKDSYMIDDPIQRADRWKQEYLERKQLADENKKLRVPALLGTAVSSSNDNILVGSFANILKQNGIDIGQNRFFKWLRKHGYLIASGKRYNAPTQYALDLGVMAIRESVITTHHGSVNRFTPLITGKGQQYFANKLLKAREVKA</sequence>
<dbReference type="GO" id="GO:0003677">
    <property type="term" value="F:DNA binding"/>
    <property type="evidence" value="ECO:0007669"/>
    <property type="project" value="InterPro"/>
</dbReference>
<dbReference type="NCBIfam" id="TIGR02681">
    <property type="entry name" value="phage_pRha"/>
    <property type="match status" value="1"/>
</dbReference>
<dbReference type="InterPro" id="IPR014054">
    <property type="entry name" value="Phage_regulatory_Rha"/>
</dbReference>
<accession>A0A0R2FRL2</accession>
<reference evidence="2 3" key="1">
    <citation type="journal article" date="2015" name="Genome Announc.">
        <title>Expanding the biotechnology potential of lactobacilli through comparative genomics of 213 strains and associated genera.</title>
        <authorList>
            <person name="Sun Z."/>
            <person name="Harris H.M."/>
            <person name="McCann A."/>
            <person name="Guo C."/>
            <person name="Argimon S."/>
            <person name="Zhang W."/>
            <person name="Yang X."/>
            <person name="Jeffery I.B."/>
            <person name="Cooney J.C."/>
            <person name="Kagawa T.F."/>
            <person name="Liu W."/>
            <person name="Song Y."/>
            <person name="Salvetti E."/>
            <person name="Wrobel A."/>
            <person name="Rasinkangas P."/>
            <person name="Parkhill J."/>
            <person name="Rea M.C."/>
            <person name="O'Sullivan O."/>
            <person name="Ritari J."/>
            <person name="Douillard F.P."/>
            <person name="Paul Ross R."/>
            <person name="Yang R."/>
            <person name="Briner A.E."/>
            <person name="Felis G.E."/>
            <person name="de Vos W.M."/>
            <person name="Barrangou R."/>
            <person name="Klaenhammer T.R."/>
            <person name="Caufield P.W."/>
            <person name="Cui Y."/>
            <person name="Zhang H."/>
            <person name="O'Toole P.W."/>
        </authorList>
    </citation>
    <scope>NUCLEOTIDE SEQUENCE [LARGE SCALE GENOMIC DNA]</scope>
    <source>
        <strain evidence="2 3">ATCC BAA-66</strain>
    </source>
</reference>
<dbReference type="RefSeq" id="WP_056981682.1">
    <property type="nucleotide sequence ID" value="NZ_JQAT01000009.1"/>
</dbReference>
<dbReference type="EMBL" id="JQAT01000009">
    <property type="protein sequence ID" value="KRN27357.1"/>
    <property type="molecule type" value="Genomic_DNA"/>
</dbReference>
<organism evidence="2 3">
    <name type="scientific">Lactobacillus selangorensis</name>
    <dbReference type="NCBI Taxonomy" id="81857"/>
    <lineage>
        <taxon>Bacteria</taxon>
        <taxon>Bacillati</taxon>
        <taxon>Bacillota</taxon>
        <taxon>Bacilli</taxon>
        <taxon>Lactobacillales</taxon>
        <taxon>Lactobacillaceae</taxon>
        <taxon>Lactobacillus</taxon>
    </lineage>
</organism>
<dbReference type="Pfam" id="PF03374">
    <property type="entry name" value="ANT"/>
    <property type="match status" value="1"/>
</dbReference>
<feature type="domain" description="Antirepressor protein C-terminal" evidence="1">
    <location>
        <begin position="144"/>
        <end position="241"/>
    </location>
</feature>
<comment type="caution">
    <text evidence="2">The sequence shown here is derived from an EMBL/GenBank/DDBJ whole genome shotgun (WGS) entry which is preliminary data.</text>
</comment>